<keyword evidence="4" id="KW-1185">Reference proteome</keyword>
<protein>
    <submittedName>
        <fullName evidence="3">Tyrosine-type recombinase/integrase</fullName>
    </submittedName>
</protein>
<dbReference type="RefSeq" id="WP_207354957.1">
    <property type="nucleotide sequence ID" value="NZ_CP071503.1"/>
</dbReference>
<name>A0ABX7QS18_9GAMM</name>
<evidence type="ECO:0000313" key="3">
    <source>
        <dbReference type="EMBL" id="QSX33746.1"/>
    </source>
</evidence>
<gene>
    <name evidence="3" type="ORF">JYB87_00360</name>
</gene>
<proteinExistence type="predicted"/>
<dbReference type="NCBIfam" id="NF040693">
    <property type="entry name" value="recomb_GmtY"/>
    <property type="match status" value="1"/>
</dbReference>
<dbReference type="CDD" id="cd00397">
    <property type="entry name" value="DNA_BRE_C"/>
    <property type="match status" value="1"/>
</dbReference>
<dbReference type="InterPro" id="IPR011010">
    <property type="entry name" value="DNA_brk_join_enz"/>
</dbReference>
<dbReference type="SUPFAM" id="SSF56349">
    <property type="entry name" value="DNA breaking-rejoining enzymes"/>
    <property type="match status" value="1"/>
</dbReference>
<keyword evidence="1" id="KW-0233">DNA recombination</keyword>
<evidence type="ECO:0000259" key="2">
    <source>
        <dbReference type="PROSITE" id="PS51898"/>
    </source>
</evidence>
<dbReference type="Proteomes" id="UP000662770">
    <property type="component" value="Chromosome"/>
</dbReference>
<organism evidence="3 4">
    <name type="scientific">Shewanella avicenniae</name>
    <dbReference type="NCBI Taxonomy" id="2814294"/>
    <lineage>
        <taxon>Bacteria</taxon>
        <taxon>Pseudomonadati</taxon>
        <taxon>Pseudomonadota</taxon>
        <taxon>Gammaproteobacteria</taxon>
        <taxon>Alteromonadales</taxon>
        <taxon>Shewanellaceae</taxon>
        <taxon>Shewanella</taxon>
    </lineage>
</organism>
<dbReference type="Pfam" id="PF00589">
    <property type="entry name" value="Phage_integrase"/>
    <property type="match status" value="1"/>
</dbReference>
<dbReference type="Gene3D" id="1.10.443.10">
    <property type="entry name" value="Intergrase catalytic core"/>
    <property type="match status" value="1"/>
</dbReference>
<evidence type="ECO:0000313" key="4">
    <source>
        <dbReference type="Proteomes" id="UP000662770"/>
    </source>
</evidence>
<accession>A0ABX7QS18</accession>
<sequence>MDYVLKRIVEFNAFPGAKPFVVHALFTEKGVLISHLRYLYRHRSKSQSWLERSAFAVELLLTFIHANSHLEQSAKMLLANFVDALNFGTVDNDCFDESGLYWSPRKINDTNTLLGHINSYCDFLDSEYGTEVPHLNPMRKATKGEERMLWCAYYRRTANCFLNHLRQPVRAKLSFVREVRSLSQPFVIQDDISRFPDDLFSTFLELGIHKRDGTPDLCTMLILILMHFGGLRLSECFHIYIHDVMIDRQTGSSIIKVYHPSDGNSPERFSGNRREYLNVRYRLKPRNEYPRSHKLYSGWKSPLLTDNKLSFEVFFCPPNISLEFTKLLQQYLMTNPRNDHPYLFSNHQGAPESKKNFIKKYTAAVNRLSSYSQLAGCGPHSHRHAYGYRLAQNGMSQTDIQKAMHHKSPESCLVYIRPTDADVRVKMRGFE</sequence>
<dbReference type="EMBL" id="CP071503">
    <property type="protein sequence ID" value="QSX33746.1"/>
    <property type="molecule type" value="Genomic_DNA"/>
</dbReference>
<feature type="domain" description="Tyr recombinase" evidence="2">
    <location>
        <begin position="194"/>
        <end position="428"/>
    </location>
</feature>
<reference evidence="3 4" key="1">
    <citation type="submission" date="2021-03" db="EMBL/GenBank/DDBJ databases">
        <title>Novel species identification of genus Shewanella.</title>
        <authorList>
            <person name="Liu G."/>
            <person name="Zhang Q."/>
        </authorList>
    </citation>
    <scope>NUCLEOTIDE SEQUENCE [LARGE SCALE GENOMIC DNA]</scope>
    <source>
        <strain evidence="3 4">FJAT-51800</strain>
    </source>
</reference>
<dbReference type="InterPro" id="IPR002104">
    <property type="entry name" value="Integrase_catalytic"/>
</dbReference>
<evidence type="ECO:0000256" key="1">
    <source>
        <dbReference type="ARBA" id="ARBA00023172"/>
    </source>
</evidence>
<dbReference type="InterPro" id="IPR013762">
    <property type="entry name" value="Integrase-like_cat_sf"/>
</dbReference>
<dbReference type="PROSITE" id="PS51898">
    <property type="entry name" value="TYR_RECOMBINASE"/>
    <property type="match status" value="1"/>
</dbReference>